<dbReference type="InterPro" id="IPR003593">
    <property type="entry name" value="AAA+_ATPase"/>
</dbReference>
<dbReference type="PROSITE" id="PS50893">
    <property type="entry name" value="ABC_TRANSPORTER_2"/>
    <property type="match status" value="1"/>
</dbReference>
<dbReference type="InterPro" id="IPR003439">
    <property type="entry name" value="ABC_transporter-like_ATP-bd"/>
</dbReference>
<evidence type="ECO:0000256" key="7">
    <source>
        <dbReference type="ARBA" id="ARBA00023065"/>
    </source>
</evidence>
<evidence type="ECO:0000313" key="11">
    <source>
        <dbReference type="EMBL" id="KIQ04310.1"/>
    </source>
</evidence>
<organism evidence="11 12">
    <name type="scientific">Pseudomonas fulva</name>
    <dbReference type="NCBI Taxonomy" id="47880"/>
    <lineage>
        <taxon>Bacteria</taxon>
        <taxon>Pseudomonadati</taxon>
        <taxon>Pseudomonadota</taxon>
        <taxon>Gammaproteobacteria</taxon>
        <taxon>Pseudomonadales</taxon>
        <taxon>Pseudomonadaceae</taxon>
        <taxon>Pseudomonas</taxon>
    </lineage>
</organism>
<evidence type="ECO:0000256" key="5">
    <source>
        <dbReference type="ARBA" id="ARBA00022840"/>
    </source>
</evidence>
<evidence type="ECO:0000256" key="6">
    <source>
        <dbReference type="ARBA" id="ARBA00023004"/>
    </source>
</evidence>
<dbReference type="GO" id="GO:0015408">
    <property type="term" value="F:ABC-type ferric iron transporter activity"/>
    <property type="evidence" value="ECO:0007669"/>
    <property type="project" value="InterPro"/>
</dbReference>
<evidence type="ECO:0000256" key="8">
    <source>
        <dbReference type="ARBA" id="ARBA00023136"/>
    </source>
</evidence>
<dbReference type="CDD" id="cd03259">
    <property type="entry name" value="ABC_Carb_Solutes_like"/>
    <property type="match status" value="1"/>
</dbReference>
<evidence type="ECO:0000256" key="4">
    <source>
        <dbReference type="ARBA" id="ARBA00022741"/>
    </source>
</evidence>
<keyword evidence="3" id="KW-0410">Iron transport</keyword>
<protein>
    <submittedName>
        <fullName evidence="11">Nitrate ABC transporter ATP-binding protein</fullName>
    </submittedName>
</protein>
<dbReference type="InterPro" id="IPR027417">
    <property type="entry name" value="P-loop_NTPase"/>
</dbReference>
<feature type="region of interest" description="Disordered" evidence="9">
    <location>
        <begin position="1"/>
        <end position="22"/>
    </location>
</feature>
<dbReference type="Gene3D" id="3.40.50.300">
    <property type="entry name" value="P-loop containing nucleotide triphosphate hydrolases"/>
    <property type="match status" value="1"/>
</dbReference>
<gene>
    <name evidence="11" type="ORF">RU08_05015</name>
</gene>
<dbReference type="GO" id="GO:0016020">
    <property type="term" value="C:membrane"/>
    <property type="evidence" value="ECO:0007669"/>
    <property type="project" value="InterPro"/>
</dbReference>
<evidence type="ECO:0000259" key="10">
    <source>
        <dbReference type="PROSITE" id="PS50893"/>
    </source>
</evidence>
<dbReference type="InterPro" id="IPR015853">
    <property type="entry name" value="ABC_transpr_FbpC"/>
</dbReference>
<dbReference type="PANTHER" id="PTHR42781">
    <property type="entry name" value="SPERMIDINE/PUTRESCINE IMPORT ATP-BINDING PROTEIN POTA"/>
    <property type="match status" value="1"/>
</dbReference>
<evidence type="ECO:0000313" key="12">
    <source>
        <dbReference type="Proteomes" id="UP000032068"/>
    </source>
</evidence>
<accession>A0A0D0JE89</accession>
<keyword evidence="7" id="KW-0406">Ion transport</keyword>
<dbReference type="SMART" id="SM00382">
    <property type="entry name" value="AAA"/>
    <property type="match status" value="1"/>
</dbReference>
<feature type="domain" description="ABC transporter" evidence="10">
    <location>
        <begin position="27"/>
        <end position="254"/>
    </location>
</feature>
<dbReference type="EMBL" id="JXQW01000008">
    <property type="protein sequence ID" value="KIQ04310.1"/>
    <property type="molecule type" value="Genomic_DNA"/>
</dbReference>
<dbReference type="PANTHER" id="PTHR42781:SF8">
    <property type="entry name" value="BICARBONATE TRANSPORT ATP-BINDING PROTEIN CMPC"/>
    <property type="match status" value="1"/>
</dbReference>
<keyword evidence="8" id="KW-0472">Membrane</keyword>
<name>A0A0D0JE89_9PSED</name>
<keyword evidence="4" id="KW-0547">Nucleotide-binding</keyword>
<evidence type="ECO:0000256" key="1">
    <source>
        <dbReference type="ARBA" id="ARBA00022448"/>
    </source>
</evidence>
<keyword evidence="2" id="KW-1003">Cell membrane</keyword>
<evidence type="ECO:0000256" key="3">
    <source>
        <dbReference type="ARBA" id="ARBA00022496"/>
    </source>
</evidence>
<sequence length="273" mass="30533">MTHALSLAPALDKPQVPGTAPRADTHVTIRGLSKAFAGQPLYTDLDLDLPRGKIVSTFGPNGCGKSTLMNMIAGLMPMDKGEILFDGKTLAQTKIGYVFQNYRDALFPWMSARANIAYALVRQGMSKADVNARVDELTRMFDIRFDLNRYPYELSGGQQQTVCIMRALAPRPEVMFLDEPFSALDFEMTLFIRDKLQEVQLATGVTMLIVSHDLEDAVFLADEILLLTRRPTQIAEIVPFDLPRPRGAEIMSHPEFVRVKAHTLEVFSREMAL</sequence>
<dbReference type="Proteomes" id="UP000032068">
    <property type="component" value="Unassembled WGS sequence"/>
</dbReference>
<proteinExistence type="predicted"/>
<keyword evidence="1" id="KW-0813">Transport</keyword>
<evidence type="ECO:0000256" key="9">
    <source>
        <dbReference type="SAM" id="MobiDB-lite"/>
    </source>
</evidence>
<comment type="caution">
    <text evidence="11">The sequence shown here is derived from an EMBL/GenBank/DDBJ whole genome shotgun (WGS) entry which is preliminary data.</text>
</comment>
<keyword evidence="6" id="KW-0408">Iron</keyword>
<reference evidence="11 12" key="1">
    <citation type="submission" date="2014-12" db="EMBL/GenBank/DDBJ databases">
        <title>16Stimator: statistical estimation of ribosomal gene copy numbers from draft genome assemblies.</title>
        <authorList>
            <person name="Perisin M.A."/>
            <person name="Vetter M."/>
            <person name="Gilbert J.A."/>
            <person name="Bergelson J."/>
        </authorList>
    </citation>
    <scope>NUCLEOTIDE SEQUENCE [LARGE SCALE GENOMIC DNA]</scope>
    <source>
        <strain evidence="11 12">MEJ086</strain>
    </source>
</reference>
<dbReference type="InterPro" id="IPR050093">
    <property type="entry name" value="ABC_SmlMolc_Importer"/>
</dbReference>
<keyword evidence="5 11" id="KW-0067">ATP-binding</keyword>
<dbReference type="GO" id="GO:0016887">
    <property type="term" value="F:ATP hydrolysis activity"/>
    <property type="evidence" value="ECO:0007669"/>
    <property type="project" value="InterPro"/>
</dbReference>
<dbReference type="Pfam" id="PF00005">
    <property type="entry name" value="ABC_tran"/>
    <property type="match status" value="1"/>
</dbReference>
<dbReference type="OrthoDB" id="9802264at2"/>
<dbReference type="AlphaFoldDB" id="A0A0D0JE89"/>
<evidence type="ECO:0000256" key="2">
    <source>
        <dbReference type="ARBA" id="ARBA00022475"/>
    </source>
</evidence>
<dbReference type="GO" id="GO:0005524">
    <property type="term" value="F:ATP binding"/>
    <property type="evidence" value="ECO:0007669"/>
    <property type="project" value="UniProtKB-KW"/>
</dbReference>
<dbReference type="SUPFAM" id="SSF52540">
    <property type="entry name" value="P-loop containing nucleoside triphosphate hydrolases"/>
    <property type="match status" value="1"/>
</dbReference>
<dbReference type="RefSeq" id="WP_042552717.1">
    <property type="nucleotide sequence ID" value="NZ_JXQW01000008.1"/>
</dbReference>